<evidence type="ECO:0000313" key="1">
    <source>
        <dbReference type="EMBL" id="BAT73972.1"/>
    </source>
</evidence>
<evidence type="ECO:0008006" key="4">
    <source>
        <dbReference type="Google" id="ProtNLM"/>
    </source>
</evidence>
<gene>
    <name evidence="2" type="primary">Vigan.UMG105700</name>
    <name evidence="1" type="synonym">Vigan.01G154900</name>
    <name evidence="1" type="ORF">VIGAN_01154900</name>
    <name evidence="2" type="ORF">VIGAN_UM105700</name>
</gene>
<dbReference type="EMBL" id="AP015034">
    <property type="protein sequence ID" value="BAT73972.1"/>
    <property type="molecule type" value="Genomic_DNA"/>
</dbReference>
<organism evidence="2">
    <name type="scientific">Vigna angularis var. angularis</name>
    <dbReference type="NCBI Taxonomy" id="157739"/>
    <lineage>
        <taxon>Eukaryota</taxon>
        <taxon>Viridiplantae</taxon>
        <taxon>Streptophyta</taxon>
        <taxon>Embryophyta</taxon>
        <taxon>Tracheophyta</taxon>
        <taxon>Spermatophyta</taxon>
        <taxon>Magnoliopsida</taxon>
        <taxon>eudicotyledons</taxon>
        <taxon>Gunneridae</taxon>
        <taxon>Pentapetalae</taxon>
        <taxon>rosids</taxon>
        <taxon>fabids</taxon>
        <taxon>Fabales</taxon>
        <taxon>Fabaceae</taxon>
        <taxon>Papilionoideae</taxon>
        <taxon>50 kb inversion clade</taxon>
        <taxon>NPAAA clade</taxon>
        <taxon>indigoferoid/millettioid clade</taxon>
        <taxon>Phaseoleae</taxon>
        <taxon>Vigna</taxon>
    </lineage>
</organism>
<evidence type="ECO:0000313" key="2">
    <source>
        <dbReference type="EMBL" id="BAU03437.1"/>
    </source>
</evidence>
<accession>A0A0S3TEK8</accession>
<dbReference type="EMBL" id="AP015434">
    <property type="protein sequence ID" value="BAU03437.1"/>
    <property type="molecule type" value="Genomic_DNA"/>
</dbReference>
<evidence type="ECO:0000313" key="3">
    <source>
        <dbReference type="Proteomes" id="UP000291084"/>
    </source>
</evidence>
<dbReference type="AlphaFoldDB" id="A0A0S3TEK8"/>
<proteinExistence type="predicted"/>
<name>A0A0S3TEK8_PHAAN</name>
<reference evidence="2 3" key="1">
    <citation type="journal article" date="2015" name="Sci. Rep.">
        <title>The power of single molecule real-time sequencing technology in the de novo assembly of a eukaryotic genome.</title>
        <authorList>
            <person name="Sakai H."/>
            <person name="Naito K."/>
            <person name="Ogiso-Tanaka E."/>
            <person name="Takahashi Y."/>
            <person name="Iseki K."/>
            <person name="Muto C."/>
            <person name="Satou K."/>
            <person name="Teruya K."/>
            <person name="Shiroma A."/>
            <person name="Shimoji M."/>
            <person name="Hirano T."/>
            <person name="Itoh T."/>
            <person name="Kaga A."/>
            <person name="Tomooka N."/>
        </authorList>
    </citation>
    <scope>NUCLEOTIDE SEQUENCE</scope>
    <source>
        <strain evidence="3">cv. Shumari</strain>
    </source>
</reference>
<sequence>MAFASFPTSTAMKLDDSNYLYWHQYVEPVIKSHKLQRFVVNLVVPSRYLNEHDCAANTVNPKYEAWEVQDQTLLV</sequence>
<keyword evidence="3" id="KW-1185">Reference proteome</keyword>
<dbReference type="Proteomes" id="UP000291084">
    <property type="component" value="Chromosome 1"/>
</dbReference>
<protein>
    <recommendedName>
        <fullName evidence="4">Retrotransposon Copia-like N-terminal domain-containing protein</fullName>
    </recommendedName>
</protein>